<keyword evidence="2" id="KW-1185">Reference proteome</keyword>
<evidence type="ECO:0000313" key="2">
    <source>
        <dbReference type="Proteomes" id="UP000814128"/>
    </source>
</evidence>
<comment type="caution">
    <text evidence="1">The sequence shown here is derived from an EMBL/GenBank/DDBJ whole genome shotgun (WGS) entry which is preliminary data.</text>
</comment>
<sequence>QDSNVQLFLHHHSSFFQTYTDTVFSSFAIESQIANLKGVSDVFIYLNDDMYFLMDLHPADFYTSAYGFVFRADTNLNVPPELEARPKRGEWQPLRESNVMLSKRFGTGKRPYVAHVAKVMSIPLLRELVAMFPEAFARTSARLFREVYMDEPGDAHTTFLFPHFVIERWREALLWSWAIARQGADDDSWDADAAWAALGSMPGADLRVSRIRRDTLDTDRVLATLRRTGYSPPGATDYEFASGDGYPWYDVRHGAKGYPDRTRATVCTLARDVCFPPLMNASAAFQHIAFAQPECGDCVINQLVQKSGRIGLAEFLPPWGRGVAPRVRGPTPLTLPVVADWRDTDFSLAGVLQNGTDDVRAWVLRLLDRYRFVLGSTPSEFVFLTGAASASRAAGKLRPDAEIALACINDDVSGDAARVYEIMLEWQKSRWPDKARWEVV</sequence>
<reference evidence="1" key="2">
    <citation type="journal article" date="2022" name="New Phytol.">
        <title>Evolutionary transition to the ectomycorrhizal habit in the genomes of a hyperdiverse lineage of mushroom-forming fungi.</title>
        <authorList>
            <person name="Looney B."/>
            <person name="Miyauchi S."/>
            <person name="Morin E."/>
            <person name="Drula E."/>
            <person name="Courty P.E."/>
            <person name="Kohler A."/>
            <person name="Kuo A."/>
            <person name="LaButti K."/>
            <person name="Pangilinan J."/>
            <person name="Lipzen A."/>
            <person name="Riley R."/>
            <person name="Andreopoulos W."/>
            <person name="He G."/>
            <person name="Johnson J."/>
            <person name="Nolan M."/>
            <person name="Tritt A."/>
            <person name="Barry K.W."/>
            <person name="Grigoriev I.V."/>
            <person name="Nagy L.G."/>
            <person name="Hibbett D."/>
            <person name="Henrissat B."/>
            <person name="Matheny P.B."/>
            <person name="Labbe J."/>
            <person name="Martin F.M."/>
        </authorList>
    </citation>
    <scope>NUCLEOTIDE SEQUENCE</scope>
    <source>
        <strain evidence="1">EC-137</strain>
    </source>
</reference>
<protein>
    <submittedName>
        <fullName evidence="1">Uncharacterized protein</fullName>
    </submittedName>
</protein>
<proteinExistence type="predicted"/>
<dbReference type="Proteomes" id="UP000814128">
    <property type="component" value="Unassembled WGS sequence"/>
</dbReference>
<organism evidence="1 2">
    <name type="scientific">Vararia minispora EC-137</name>
    <dbReference type="NCBI Taxonomy" id="1314806"/>
    <lineage>
        <taxon>Eukaryota</taxon>
        <taxon>Fungi</taxon>
        <taxon>Dikarya</taxon>
        <taxon>Basidiomycota</taxon>
        <taxon>Agaricomycotina</taxon>
        <taxon>Agaricomycetes</taxon>
        <taxon>Russulales</taxon>
        <taxon>Lachnocladiaceae</taxon>
        <taxon>Vararia</taxon>
    </lineage>
</organism>
<dbReference type="EMBL" id="MU273667">
    <property type="protein sequence ID" value="KAI0029587.1"/>
    <property type="molecule type" value="Genomic_DNA"/>
</dbReference>
<feature type="non-terminal residue" evidence="1">
    <location>
        <position position="1"/>
    </location>
</feature>
<gene>
    <name evidence="1" type="ORF">K488DRAFT_56067</name>
</gene>
<accession>A0ACB8QD54</accession>
<reference evidence="1" key="1">
    <citation type="submission" date="2021-02" db="EMBL/GenBank/DDBJ databases">
        <authorList>
            <consortium name="DOE Joint Genome Institute"/>
            <person name="Ahrendt S."/>
            <person name="Looney B.P."/>
            <person name="Miyauchi S."/>
            <person name="Morin E."/>
            <person name="Drula E."/>
            <person name="Courty P.E."/>
            <person name="Chicoki N."/>
            <person name="Fauchery L."/>
            <person name="Kohler A."/>
            <person name="Kuo A."/>
            <person name="Labutti K."/>
            <person name="Pangilinan J."/>
            <person name="Lipzen A."/>
            <person name="Riley R."/>
            <person name="Andreopoulos W."/>
            <person name="He G."/>
            <person name="Johnson J."/>
            <person name="Barry K.W."/>
            <person name="Grigoriev I.V."/>
            <person name="Nagy L."/>
            <person name="Hibbett D."/>
            <person name="Henrissat B."/>
            <person name="Matheny P.B."/>
            <person name="Labbe J."/>
            <person name="Martin F."/>
        </authorList>
    </citation>
    <scope>NUCLEOTIDE SEQUENCE</scope>
    <source>
        <strain evidence="1">EC-137</strain>
    </source>
</reference>
<name>A0ACB8QD54_9AGAM</name>
<evidence type="ECO:0000313" key="1">
    <source>
        <dbReference type="EMBL" id="KAI0029587.1"/>
    </source>
</evidence>